<protein>
    <submittedName>
        <fullName evidence="7">(thale cress) hypothetical protein</fullName>
    </submittedName>
</protein>
<dbReference type="GO" id="GO:0008270">
    <property type="term" value="F:zinc ion binding"/>
    <property type="evidence" value="ECO:0007669"/>
    <property type="project" value="UniProtKB-KW"/>
</dbReference>
<name>A0A7G2ENA4_ARATH</name>
<dbReference type="SUPFAM" id="SSF57903">
    <property type="entry name" value="FYVE/PHD zinc finger"/>
    <property type="match status" value="1"/>
</dbReference>
<dbReference type="InterPro" id="IPR013083">
    <property type="entry name" value="Znf_RING/FYVE/PHD"/>
</dbReference>
<keyword evidence="1" id="KW-0479">Metal-binding</keyword>
<feature type="domain" description="PHD-type" evidence="6">
    <location>
        <begin position="1045"/>
        <end position="1097"/>
    </location>
</feature>
<dbReference type="PANTHER" id="PTHR46801:SF2">
    <property type="entry name" value="LIPOPOLYSACCHARIDE-BINDING PROTEIN"/>
    <property type="match status" value="1"/>
</dbReference>
<dbReference type="Gene3D" id="3.15.10.10">
    <property type="entry name" value="Bactericidal permeability-increasing protein, domain 1"/>
    <property type="match status" value="1"/>
</dbReference>
<proteinExistence type="predicted"/>
<dbReference type="InterPro" id="IPR045897">
    <property type="entry name" value="BPI/LBP_pln"/>
</dbReference>
<dbReference type="InterPro" id="IPR056699">
    <property type="entry name" value="DUF7797"/>
</dbReference>
<dbReference type="InterPro" id="IPR017942">
    <property type="entry name" value="Lipid-bd_serum_glycop_N"/>
</dbReference>
<dbReference type="CDD" id="cd00025">
    <property type="entry name" value="BPI1"/>
    <property type="match status" value="1"/>
</dbReference>
<evidence type="ECO:0000259" key="6">
    <source>
        <dbReference type="PROSITE" id="PS50016"/>
    </source>
</evidence>
<dbReference type="Pfam" id="PF25073">
    <property type="entry name" value="DUF7797"/>
    <property type="match status" value="1"/>
</dbReference>
<dbReference type="InterPro" id="IPR036047">
    <property type="entry name" value="F-box-like_dom_sf"/>
</dbReference>
<gene>
    <name evidence="7" type="ORF">AT9943_LOCUS11559</name>
</gene>
<dbReference type="InterPro" id="IPR001124">
    <property type="entry name" value="Lipid-bd_serum_glycop_C"/>
</dbReference>
<dbReference type="PANTHER" id="PTHR46801">
    <property type="entry name" value="OS06G0309200 PROTEIN"/>
    <property type="match status" value="1"/>
</dbReference>
<feature type="compositionally biased region" description="Polar residues" evidence="5">
    <location>
        <begin position="878"/>
        <end position="896"/>
    </location>
</feature>
<dbReference type="SUPFAM" id="SSF55394">
    <property type="entry name" value="Bactericidal permeability-increasing protein, BPI"/>
    <property type="match status" value="2"/>
</dbReference>
<evidence type="ECO:0000256" key="4">
    <source>
        <dbReference type="PROSITE-ProRule" id="PRU00146"/>
    </source>
</evidence>
<dbReference type="InterPro" id="IPR001965">
    <property type="entry name" value="Znf_PHD"/>
</dbReference>
<evidence type="ECO:0000313" key="8">
    <source>
        <dbReference type="Proteomes" id="UP000516314"/>
    </source>
</evidence>
<dbReference type="SUPFAM" id="SSF81383">
    <property type="entry name" value="F-box domain"/>
    <property type="match status" value="1"/>
</dbReference>
<feature type="region of interest" description="Disordered" evidence="5">
    <location>
        <begin position="871"/>
        <end position="902"/>
    </location>
</feature>
<dbReference type="InterPro" id="IPR017943">
    <property type="entry name" value="Bactericidal_perm-incr_a/b_dom"/>
</dbReference>
<feature type="compositionally biased region" description="Polar residues" evidence="5">
    <location>
        <begin position="1377"/>
        <end position="1386"/>
    </location>
</feature>
<dbReference type="InterPro" id="IPR019787">
    <property type="entry name" value="Znf_PHD-finger"/>
</dbReference>
<dbReference type="Gene3D" id="3.15.20.10">
    <property type="entry name" value="Bactericidal permeability-increasing protein, domain 2"/>
    <property type="match status" value="1"/>
</dbReference>
<feature type="compositionally biased region" description="Basic and acidic residues" evidence="5">
    <location>
        <begin position="1447"/>
        <end position="1482"/>
    </location>
</feature>
<dbReference type="CDD" id="cd15489">
    <property type="entry name" value="PHD_SF"/>
    <property type="match status" value="1"/>
</dbReference>
<dbReference type="InterPro" id="IPR019786">
    <property type="entry name" value="Zinc_finger_PHD-type_CS"/>
</dbReference>
<dbReference type="Pfam" id="PF01273">
    <property type="entry name" value="LBP_BPI_CETP"/>
    <property type="match status" value="1"/>
</dbReference>
<dbReference type="CDD" id="cd00026">
    <property type="entry name" value="BPI2"/>
    <property type="match status" value="1"/>
</dbReference>
<dbReference type="Pfam" id="PF02886">
    <property type="entry name" value="LBP_BPI_CETP_C"/>
    <property type="match status" value="1"/>
</dbReference>
<feature type="region of interest" description="Disordered" evidence="5">
    <location>
        <begin position="1314"/>
        <end position="1482"/>
    </location>
</feature>
<dbReference type="Gene3D" id="3.30.40.10">
    <property type="entry name" value="Zinc/RING finger domain, C3HC4 (zinc finger)"/>
    <property type="match status" value="1"/>
</dbReference>
<dbReference type="Pfam" id="PF00628">
    <property type="entry name" value="PHD"/>
    <property type="match status" value="1"/>
</dbReference>
<keyword evidence="2 4" id="KW-0863">Zinc-finger</keyword>
<evidence type="ECO:0000256" key="3">
    <source>
        <dbReference type="ARBA" id="ARBA00022833"/>
    </source>
</evidence>
<dbReference type="Proteomes" id="UP000516314">
    <property type="component" value="Chromosome 3"/>
</dbReference>
<dbReference type="EMBL" id="LR881468">
    <property type="protein sequence ID" value="CAD5323620.1"/>
    <property type="molecule type" value="Genomic_DNA"/>
</dbReference>
<organism evidence="7 8">
    <name type="scientific">Arabidopsis thaliana</name>
    <name type="common">Mouse-ear cress</name>
    <dbReference type="NCBI Taxonomy" id="3702"/>
    <lineage>
        <taxon>Eukaryota</taxon>
        <taxon>Viridiplantae</taxon>
        <taxon>Streptophyta</taxon>
        <taxon>Embryophyta</taxon>
        <taxon>Tracheophyta</taxon>
        <taxon>Spermatophyta</taxon>
        <taxon>Magnoliopsida</taxon>
        <taxon>eudicotyledons</taxon>
        <taxon>Gunneridae</taxon>
        <taxon>Pentapetalae</taxon>
        <taxon>rosids</taxon>
        <taxon>malvids</taxon>
        <taxon>Brassicales</taxon>
        <taxon>Brassicaceae</taxon>
        <taxon>Camelineae</taxon>
        <taxon>Arabidopsis</taxon>
    </lineage>
</organism>
<keyword evidence="3" id="KW-0862">Zinc</keyword>
<evidence type="ECO:0000256" key="2">
    <source>
        <dbReference type="ARBA" id="ARBA00022771"/>
    </source>
</evidence>
<dbReference type="SMART" id="SM00328">
    <property type="entry name" value="BPI1"/>
    <property type="match status" value="1"/>
</dbReference>
<feature type="compositionally biased region" description="Polar residues" evidence="5">
    <location>
        <begin position="1393"/>
        <end position="1428"/>
    </location>
</feature>
<dbReference type="PROSITE" id="PS01359">
    <property type="entry name" value="ZF_PHD_1"/>
    <property type="match status" value="1"/>
</dbReference>
<evidence type="ECO:0000313" key="7">
    <source>
        <dbReference type="EMBL" id="CAD5323620.1"/>
    </source>
</evidence>
<dbReference type="GO" id="GO:0008289">
    <property type="term" value="F:lipid binding"/>
    <property type="evidence" value="ECO:0007669"/>
    <property type="project" value="InterPro"/>
</dbReference>
<dbReference type="SMART" id="SM00329">
    <property type="entry name" value="BPI2"/>
    <property type="match status" value="1"/>
</dbReference>
<dbReference type="InterPro" id="IPR011011">
    <property type="entry name" value="Znf_FYVE_PHD"/>
</dbReference>
<evidence type="ECO:0000256" key="1">
    <source>
        <dbReference type="ARBA" id="ARBA00022723"/>
    </source>
</evidence>
<feature type="compositionally biased region" description="Low complexity" evidence="5">
    <location>
        <begin position="1314"/>
        <end position="1324"/>
    </location>
</feature>
<evidence type="ECO:0000256" key="5">
    <source>
        <dbReference type="SAM" id="MobiDB-lite"/>
    </source>
</evidence>
<reference evidence="7 8" key="1">
    <citation type="submission" date="2020-09" db="EMBL/GenBank/DDBJ databases">
        <authorList>
            <person name="Ashkenazy H."/>
        </authorList>
    </citation>
    <scope>NUCLEOTIDE SEQUENCE [LARGE SCALE GENOMIC DNA]</scope>
    <source>
        <strain evidence="8">cv. Cdm-0</strain>
    </source>
</reference>
<dbReference type="SMART" id="SM00249">
    <property type="entry name" value="PHD"/>
    <property type="match status" value="1"/>
</dbReference>
<dbReference type="PROSITE" id="PS50016">
    <property type="entry name" value="ZF_PHD_2"/>
    <property type="match status" value="1"/>
</dbReference>
<sequence>MNRSKEENVAPTMKDDSPFGKLTEDLLIEIFIRIPITNWEQVSCVRKQWANLFRGECLWLAALNRAYPLASKTKSWIGPIRQGLSKRCRRYVALYISRNILGVDDTDIDEMLGHIYVFLNDQLQLSTMPASGILHGTLIDQLIVCGQSKEEAGELATKIWLPLLDNLEDTKHTFTVLKSIAQEYDGFLPYPYSRPIKVQWKVFEKLFVDFRDLLDHSEYCDLIGIAKNKFQTIPYVCYPSTLFFFLEMALMKVMTILVLFVSVSSTLAQSNNGGHISIIVSETGLEFAKDYLIKKVITTTLPLQLPDIENKVKIPLIGKVRMGLSNIQIDAVHVQSSKIETRKDGIILSVLGATGNLSMDWSYTYRASFFEISDHGDASVEIASRENDCTVENIDIHINGGASWLYQGVVDAFQKMIISTVEKTVSTKIVEKMKKLDSFLQSLPKQRKIDDSAAVNLTFTGNPDLGNSSVEVDINGLFMPKGDDIKVSGSRSSSFFGGVNKRMVTISVEEGVFNSATLVYFNAKVMHLVMEETKNGSILSTSDWKLILPELYKHYPDNKMVLNMSVTSPPAVKITENGIDATIQLDIAFDVQDSGENLSVARLSTIVSVACSTEIVKNNLTGSLRLNDFNATMKWSKIGEFQSNYVQAATSRILEALFLPYVNTRLKRGFPLPIPGDFTIKNIKIVYVNSGILVCTDIGTSTNQTKKSKVKRSSLIDLSLTSPSSASCNLDFSSSLLFSMDIATSNAPMNLESVAMVDGNGAEPVSPPAKKPRFDEEMNRVAEIVLVLSALGRMRGGETPTALELELMFEARSKLAGMCLEFDPKDIIRKDDVKSVIEDLGFNGKLKDQRLGFRAPTVTISEKLSLGKRKMEEAEKYPTTSTVSTGYTLSQPNGSLASPGGLANKASVAHQWPSSEVATANTSGSHFKLDRPQMVLNGASQGTPVSSANYYAEPWSAQLPSTISFSTAPDKKVPIQSSVRTADPSFRPFRHGTFTGTNQPMHYSQTSSFGGNHTEIAKIIHKFLQPRVKQYPLWNPPSREYMSRAMACQICEVTINEMDTLLICDACEKAYHLKCLQGNNMKGVPKSEWHCSRCVQAFNGKPFPPTYGRATRAVATTTAKMPFRAAGVLSSSAKKIGPMDIKVNQQKPIVSTFSRLQNTGLVSGAATTSQFESASVNAKTTASAAKTTNIGSQGSKENVACGANSPAPVSLTETPNRTGIASTISVINNGLISKPLTPVGTMSSTSPLPVVNQLPVNATSNASPSTPITASLVAQAPTVTQNGDGSSRASGTADHSILNADITTQVHTLTVTSSSNSQQAVSHSEVAKATEDAAPLENVSECEKPSESTSHPDSLNDKTISENVQESSKDAKVDSEACQNHPTASPATVVPDQDSTITAAPSVTQEDSAFNTEKTPPQPLSVSSNYDSQIEKETPNVQDSVHNVPGDSEKGKGLNGLDDRHQEQPSEPEFYKSDSVKEENAA</sequence>
<accession>A0A7G2ENA4</accession>